<dbReference type="InterPro" id="IPR003033">
    <property type="entry name" value="SCP2_sterol-bd_dom"/>
</dbReference>
<evidence type="ECO:0000313" key="3">
    <source>
        <dbReference type="Proteomes" id="UP000439113"/>
    </source>
</evidence>
<protein>
    <recommendedName>
        <fullName evidence="1">SCP2 domain-containing protein</fullName>
    </recommendedName>
</protein>
<sequence length="168" mass="18273">MLRFAPLTPLSMAGAHLVKTLIRRHPSLFSRLGEQADKVFLIDPTDLPFAFRLQPHLEAPTLEAVRREDAGLWDARIGGPLAALLGLVHGVYDGDALFFSRDLVIEGDTEAVLALRNAIDNEEIDLASEIAALFGPFEHVAATPARKVSSAVGHFFGVALTRENENHA</sequence>
<dbReference type="EMBL" id="WNKS01000001">
    <property type="protein sequence ID" value="MTV29499.1"/>
    <property type="molecule type" value="Genomic_DNA"/>
</dbReference>
<evidence type="ECO:0000259" key="1">
    <source>
        <dbReference type="Pfam" id="PF02036"/>
    </source>
</evidence>
<dbReference type="OrthoDB" id="8479080at2"/>
<proteinExistence type="predicted"/>
<dbReference type="InterPro" id="IPR036527">
    <property type="entry name" value="SCP2_sterol-bd_dom_sf"/>
</dbReference>
<dbReference type="AlphaFoldDB" id="A0A6N8DH03"/>
<accession>A0A6N8DH03</accession>
<organism evidence="2 3">
    <name type="scientific">Rhodoblastus acidophilus</name>
    <name type="common">Rhodopseudomonas acidophila</name>
    <dbReference type="NCBI Taxonomy" id="1074"/>
    <lineage>
        <taxon>Bacteria</taxon>
        <taxon>Pseudomonadati</taxon>
        <taxon>Pseudomonadota</taxon>
        <taxon>Alphaproteobacteria</taxon>
        <taxon>Hyphomicrobiales</taxon>
        <taxon>Rhodoblastaceae</taxon>
        <taxon>Rhodoblastus</taxon>
    </lineage>
</organism>
<gene>
    <name evidence="2" type="ORF">GJ654_00675</name>
</gene>
<evidence type="ECO:0000313" key="2">
    <source>
        <dbReference type="EMBL" id="MTV29499.1"/>
    </source>
</evidence>
<reference evidence="2 3" key="1">
    <citation type="submission" date="2019-11" db="EMBL/GenBank/DDBJ databases">
        <title>Whole-genome sequence of a Rhodoblastus acidophilus DSM 142.</title>
        <authorList>
            <person name="Kyndt J.A."/>
            <person name="Meyer T.E."/>
        </authorList>
    </citation>
    <scope>NUCLEOTIDE SEQUENCE [LARGE SCALE GENOMIC DNA]</scope>
    <source>
        <strain evidence="2 3">DSM 142</strain>
    </source>
</reference>
<comment type="caution">
    <text evidence="2">The sequence shown here is derived from an EMBL/GenBank/DDBJ whole genome shotgun (WGS) entry which is preliminary data.</text>
</comment>
<dbReference type="Proteomes" id="UP000439113">
    <property type="component" value="Unassembled WGS sequence"/>
</dbReference>
<dbReference type="SUPFAM" id="SSF55718">
    <property type="entry name" value="SCP-like"/>
    <property type="match status" value="1"/>
</dbReference>
<dbReference type="Pfam" id="PF02036">
    <property type="entry name" value="SCP2"/>
    <property type="match status" value="1"/>
</dbReference>
<name>A0A6N8DH03_RHOAC</name>
<feature type="domain" description="SCP2" evidence="1">
    <location>
        <begin position="21"/>
        <end position="119"/>
    </location>
</feature>